<dbReference type="Pfam" id="PF08338">
    <property type="entry name" value="DUF1731"/>
    <property type="match status" value="1"/>
</dbReference>
<organism evidence="4 5">
    <name type="scientific">Marinobacter salinisoli</name>
    <dbReference type="NCBI Taxonomy" id="2769486"/>
    <lineage>
        <taxon>Bacteria</taxon>
        <taxon>Pseudomonadati</taxon>
        <taxon>Pseudomonadota</taxon>
        <taxon>Gammaproteobacteria</taxon>
        <taxon>Pseudomonadales</taxon>
        <taxon>Marinobacteraceae</taxon>
        <taxon>Marinobacter</taxon>
    </lineage>
</organism>
<dbReference type="Pfam" id="PF01370">
    <property type="entry name" value="Epimerase"/>
    <property type="match status" value="1"/>
</dbReference>
<dbReference type="InterPro" id="IPR010099">
    <property type="entry name" value="SDR39U1"/>
</dbReference>
<dbReference type="EMBL" id="CP071247">
    <property type="protein sequence ID" value="QSP94078.1"/>
    <property type="molecule type" value="Genomic_DNA"/>
</dbReference>
<evidence type="ECO:0000256" key="1">
    <source>
        <dbReference type="ARBA" id="ARBA00009353"/>
    </source>
</evidence>
<name>A0ABX7MP76_9GAMM</name>
<evidence type="ECO:0000259" key="2">
    <source>
        <dbReference type="Pfam" id="PF01370"/>
    </source>
</evidence>
<keyword evidence="5" id="KW-1185">Reference proteome</keyword>
<proteinExistence type="inferred from homology"/>
<accession>A0ABX7MP76</accession>
<evidence type="ECO:0000313" key="4">
    <source>
        <dbReference type="EMBL" id="QSP94078.1"/>
    </source>
</evidence>
<dbReference type="InterPro" id="IPR036291">
    <property type="entry name" value="NAD(P)-bd_dom_sf"/>
</dbReference>
<dbReference type="PANTHER" id="PTHR11092:SF0">
    <property type="entry name" value="EPIMERASE FAMILY PROTEIN SDR39U1"/>
    <property type="match status" value="1"/>
</dbReference>
<protein>
    <submittedName>
        <fullName evidence="4">TIGR01777 family oxidoreductase</fullName>
    </submittedName>
</protein>
<comment type="similarity">
    <text evidence="1">Belongs to the NAD(P)-dependent epimerase/dehydratase family. SDR39U1 subfamily.</text>
</comment>
<dbReference type="PANTHER" id="PTHR11092">
    <property type="entry name" value="SUGAR NUCLEOTIDE EPIMERASE RELATED"/>
    <property type="match status" value="1"/>
</dbReference>
<gene>
    <name evidence="4" type="ORF">LPB19_12860</name>
</gene>
<reference evidence="4 5" key="1">
    <citation type="submission" date="2021-03" db="EMBL/GenBank/DDBJ databases">
        <title>Genome sequencing of Marinobacter sp. LPB0319.</title>
        <authorList>
            <person name="Kim J."/>
        </authorList>
    </citation>
    <scope>NUCLEOTIDE SEQUENCE [LARGE SCALE GENOMIC DNA]</scope>
    <source>
        <strain evidence="4 5">LPB0319</strain>
    </source>
</reference>
<dbReference type="Proteomes" id="UP000663555">
    <property type="component" value="Chromosome"/>
</dbReference>
<dbReference type="Gene3D" id="3.40.50.720">
    <property type="entry name" value="NAD(P)-binding Rossmann-like Domain"/>
    <property type="match status" value="1"/>
</dbReference>
<evidence type="ECO:0000313" key="5">
    <source>
        <dbReference type="Proteomes" id="UP000663555"/>
    </source>
</evidence>
<feature type="domain" description="DUF1731" evidence="3">
    <location>
        <begin position="252"/>
        <end position="298"/>
    </location>
</feature>
<dbReference type="NCBIfam" id="TIGR01777">
    <property type="entry name" value="yfcH"/>
    <property type="match status" value="1"/>
</dbReference>
<dbReference type="CDD" id="cd05242">
    <property type="entry name" value="SDR_a8"/>
    <property type="match status" value="1"/>
</dbReference>
<dbReference type="SUPFAM" id="SSF51735">
    <property type="entry name" value="NAD(P)-binding Rossmann-fold domains"/>
    <property type="match status" value="1"/>
</dbReference>
<feature type="domain" description="NAD-dependent epimerase/dehydratase" evidence="2">
    <location>
        <begin position="5"/>
        <end position="225"/>
    </location>
</feature>
<dbReference type="RefSeq" id="WP_206643300.1">
    <property type="nucleotide sequence ID" value="NZ_CP071247.1"/>
</dbReference>
<dbReference type="InterPro" id="IPR013549">
    <property type="entry name" value="DUF1731"/>
</dbReference>
<sequence length="303" mass="33094">MPQRILLTGGTGFIGQELCPVLINRGYELTVLSRQPASTVMSLCGPVETTRDLSQLRSHPGFDAIINLAGEGIADQRWSNARKKALRDSRIGLTQTLVEVVRSWEAPPQVLVSGSAVGYYGDQGDMDVTETTAPHDEFTHQLCRDWENAALALTADNVRVCLSRTGIVAGPDGGFLKRMSLPFKLGLGGRLGSGQQYMPWIHRTDVVGALTWMLENADANGPYNVVSPNPVSNSEFTRCLGDVLHRPTLLPAPETALKVALGDMSRLLLTGQKARPEKLLQEGFTFQFPDLRTALEDIFQKGH</sequence>
<evidence type="ECO:0000259" key="3">
    <source>
        <dbReference type="Pfam" id="PF08338"/>
    </source>
</evidence>
<dbReference type="InterPro" id="IPR001509">
    <property type="entry name" value="Epimerase_deHydtase"/>
</dbReference>